<keyword evidence="1" id="KW-0472">Membrane</keyword>
<evidence type="ECO:0000259" key="2">
    <source>
        <dbReference type="Pfam" id="PF01935"/>
    </source>
</evidence>
<dbReference type="AlphaFoldDB" id="A0A0G0LKT9"/>
<evidence type="ECO:0000313" key="5">
    <source>
        <dbReference type="Proteomes" id="UP000033841"/>
    </source>
</evidence>
<dbReference type="Pfam" id="PF01935">
    <property type="entry name" value="DUF87"/>
    <property type="match status" value="1"/>
</dbReference>
<reference evidence="4 5" key="1">
    <citation type="journal article" date="2015" name="Nature">
        <title>rRNA introns, odd ribosomes, and small enigmatic genomes across a large radiation of phyla.</title>
        <authorList>
            <person name="Brown C.T."/>
            <person name="Hug L.A."/>
            <person name="Thomas B.C."/>
            <person name="Sharon I."/>
            <person name="Castelle C.J."/>
            <person name="Singh A."/>
            <person name="Wilkins M.J."/>
            <person name="Williams K.H."/>
            <person name="Banfield J.F."/>
        </authorList>
    </citation>
    <scope>NUCLEOTIDE SEQUENCE [LARGE SCALE GENOMIC DNA]</scope>
</reference>
<sequence>MDFVVQQIISLMVGLVVLTIVLALLGLLFYGFMIWYRWKDREKTSLDLVTLLIAVPHDNEVKIDSMEQIISSLGSIYKGTKFKWQQNFISQPSLSFEIVAKRDDIKFYISTPKKLRDLIEKQVYSIYGGADISEAEEPNIFFEKGKVEYAWLGIKKSPFYPLKTYKDMAVDPLSAIASTLSKLGDEETVAIQLVISPTNGNWAKAGRSFISTTKKSESNPEKASYRIDARQLEAIESKCSQPGFETAIRLVSCAPSSELAKMNISNLKSTFSQFESNWNKLSTRKLKLKGLFITDFIYKYPVVFWRGGETILSASEIASIFHLPNKSIEVPSINWLKAKKAPAPADTPTEGLYVGENYYRGVKKKFYITDKDRQRHFYIVGQTGVGKSWLLANMALQDIKAGKGVCFIDPHDTFEMILERIPPERAEDVIYFDPSMTDRPMGFNVMECEREDQKDFVTSSIINLMYKLYDPYKTGIVGPRFEHSIRNIMLTVMTEPGATFIEIVRALTDPSYVQSLLPNVVDPMVKRYWTDQIAQTNDFHKSEVLDYIVSKFGRFITNTMMRNIIGQSTSAFDFRKAMDEGKILIINLAKGSIGEENSSFLGLILIPKILIAAMSRFIFMLMSFKILPPRILPSLCRKPENII</sequence>
<comment type="caution">
    <text evidence="4">The sequence shown here is derived from an EMBL/GenBank/DDBJ whole genome shotgun (WGS) entry which is preliminary data.</text>
</comment>
<dbReference type="InterPro" id="IPR002789">
    <property type="entry name" value="HerA_central"/>
</dbReference>
<protein>
    <submittedName>
        <fullName evidence="4">Uncharacterized protein</fullName>
    </submittedName>
</protein>
<organism evidence="4 5">
    <name type="scientific">Candidatus Shapirobacteria bacterium GW2011_GWE1_38_92</name>
    <dbReference type="NCBI Taxonomy" id="1618489"/>
    <lineage>
        <taxon>Bacteria</taxon>
        <taxon>Candidatus Shapironibacteriota</taxon>
    </lineage>
</organism>
<feature type="domain" description="Helicase HerA central" evidence="2">
    <location>
        <begin position="361"/>
        <end position="602"/>
    </location>
</feature>
<dbReference type="Proteomes" id="UP000033841">
    <property type="component" value="Unassembled WGS sequence"/>
</dbReference>
<feature type="transmembrane region" description="Helical" evidence="1">
    <location>
        <begin position="12"/>
        <end position="36"/>
    </location>
</feature>
<keyword evidence="1" id="KW-0812">Transmembrane</keyword>
<dbReference type="Gene3D" id="3.40.50.300">
    <property type="entry name" value="P-loop containing nucleotide triphosphate hydrolases"/>
    <property type="match status" value="1"/>
</dbReference>
<feature type="domain" description="DUF8128" evidence="3">
    <location>
        <begin position="56"/>
        <end position="335"/>
    </location>
</feature>
<evidence type="ECO:0000256" key="1">
    <source>
        <dbReference type="SAM" id="Phobius"/>
    </source>
</evidence>
<evidence type="ECO:0000259" key="3">
    <source>
        <dbReference type="Pfam" id="PF26449"/>
    </source>
</evidence>
<proteinExistence type="predicted"/>
<dbReference type="InterPro" id="IPR027417">
    <property type="entry name" value="P-loop_NTPase"/>
</dbReference>
<dbReference type="EMBL" id="LBVR01000009">
    <property type="protein sequence ID" value="KKQ91627.1"/>
    <property type="molecule type" value="Genomic_DNA"/>
</dbReference>
<dbReference type="Pfam" id="PF26449">
    <property type="entry name" value="DUF8128"/>
    <property type="match status" value="1"/>
</dbReference>
<name>A0A0G0LKT9_9BACT</name>
<keyword evidence="1" id="KW-1133">Transmembrane helix</keyword>
<gene>
    <name evidence="4" type="ORF">UT14_C0009G0008</name>
</gene>
<evidence type="ECO:0000313" key="4">
    <source>
        <dbReference type="EMBL" id="KKQ91627.1"/>
    </source>
</evidence>
<dbReference type="SUPFAM" id="SSF52540">
    <property type="entry name" value="P-loop containing nucleoside triphosphate hydrolases"/>
    <property type="match status" value="1"/>
</dbReference>
<accession>A0A0G0LKT9</accession>
<dbReference type="InterPro" id="IPR058441">
    <property type="entry name" value="DUF8128"/>
</dbReference>